<feature type="domain" description="ATP-cone" evidence="10">
    <location>
        <begin position="1"/>
        <end position="93"/>
    </location>
</feature>
<reference evidence="11" key="1">
    <citation type="submission" date="2018-01" db="EMBL/GenBank/DDBJ databases">
        <authorList>
            <person name="Mao J.F."/>
        </authorList>
    </citation>
    <scope>NUCLEOTIDE SEQUENCE</scope>
    <source>
        <strain evidence="11">Huo1</strain>
        <tissue evidence="11">Leaf</tissue>
    </source>
</reference>
<comment type="function">
    <text evidence="9">Provides the precursors necessary for DNA synthesis. Catalyzes the biosynthesis of deoxyribonucleotides from the corresponding ribonucleotides.</text>
</comment>
<keyword evidence="3" id="KW-0021">Allosteric enzyme</keyword>
<evidence type="ECO:0000256" key="9">
    <source>
        <dbReference type="RuleBase" id="RU003410"/>
    </source>
</evidence>
<protein>
    <recommendedName>
        <fullName evidence="2 9">Ribonucleoside-diphosphate reductase</fullName>
        <ecNumber evidence="2 9">1.17.4.1</ecNumber>
    </recommendedName>
</protein>
<keyword evidence="12" id="KW-1185">Reference proteome</keyword>
<dbReference type="InterPro" id="IPR008926">
    <property type="entry name" value="RNR_R1-su_N"/>
</dbReference>
<dbReference type="SUPFAM" id="SSF48168">
    <property type="entry name" value="R1 subunit of ribonucleotide reductase, N-terminal domain"/>
    <property type="match status" value="1"/>
</dbReference>
<dbReference type="SUPFAM" id="SSF51998">
    <property type="entry name" value="PFL-like glycyl radical enzymes"/>
    <property type="match status" value="1"/>
</dbReference>
<dbReference type="GO" id="GO:0009263">
    <property type="term" value="P:deoxyribonucleotide biosynthetic process"/>
    <property type="evidence" value="ECO:0007669"/>
    <property type="project" value="UniProtKB-KW"/>
</dbReference>
<dbReference type="Pfam" id="PF02867">
    <property type="entry name" value="Ribonuc_red_lgC"/>
    <property type="match status" value="2"/>
</dbReference>
<dbReference type="InterPro" id="IPR013509">
    <property type="entry name" value="RNR_lsu_N"/>
</dbReference>
<evidence type="ECO:0000256" key="7">
    <source>
        <dbReference type="ARBA" id="ARBA00023116"/>
    </source>
</evidence>
<dbReference type="InterPro" id="IPR039718">
    <property type="entry name" value="Rrm1"/>
</dbReference>
<dbReference type="GO" id="GO:0004748">
    <property type="term" value="F:ribonucleoside-diphosphate reductase activity, thioredoxin disulfide as acceptor"/>
    <property type="evidence" value="ECO:0007669"/>
    <property type="project" value="UniProtKB-EC"/>
</dbReference>
<dbReference type="InterPro" id="IPR000788">
    <property type="entry name" value="RNR_lg_C"/>
</dbReference>
<evidence type="ECO:0000259" key="10">
    <source>
        <dbReference type="PROSITE" id="PS51161"/>
    </source>
</evidence>
<dbReference type="NCBIfam" id="TIGR02506">
    <property type="entry name" value="NrdE_NrdA"/>
    <property type="match status" value="1"/>
</dbReference>
<comment type="catalytic activity">
    <reaction evidence="9">
        <text>a 2'-deoxyribonucleoside 5'-diphosphate + [thioredoxin]-disulfide + H2O = a ribonucleoside 5'-diphosphate + [thioredoxin]-dithiol</text>
        <dbReference type="Rhea" id="RHEA:23252"/>
        <dbReference type="Rhea" id="RHEA-COMP:10698"/>
        <dbReference type="Rhea" id="RHEA-COMP:10700"/>
        <dbReference type="ChEBI" id="CHEBI:15377"/>
        <dbReference type="ChEBI" id="CHEBI:29950"/>
        <dbReference type="ChEBI" id="CHEBI:50058"/>
        <dbReference type="ChEBI" id="CHEBI:57930"/>
        <dbReference type="ChEBI" id="CHEBI:73316"/>
        <dbReference type="EC" id="1.17.4.1"/>
    </reaction>
</comment>
<evidence type="ECO:0000313" key="11">
    <source>
        <dbReference type="EMBL" id="KAG6384503.1"/>
    </source>
</evidence>
<dbReference type="FunFam" id="3.20.70.20:FF:000035">
    <property type="entry name" value="Predicted protein"/>
    <property type="match status" value="1"/>
</dbReference>
<evidence type="ECO:0000256" key="6">
    <source>
        <dbReference type="ARBA" id="ARBA00023002"/>
    </source>
</evidence>
<dbReference type="GO" id="GO:0005524">
    <property type="term" value="F:ATP binding"/>
    <property type="evidence" value="ECO:0007669"/>
    <property type="project" value="UniProtKB-UniRule"/>
</dbReference>
<reference evidence="11" key="2">
    <citation type="submission" date="2020-08" db="EMBL/GenBank/DDBJ databases">
        <title>Plant Genome Project.</title>
        <authorList>
            <person name="Zhang R.-G."/>
        </authorList>
    </citation>
    <scope>NUCLEOTIDE SEQUENCE</scope>
    <source>
        <strain evidence="11">Huo1</strain>
        <tissue evidence="11">Leaf</tissue>
    </source>
</reference>
<dbReference type="PANTHER" id="PTHR11573">
    <property type="entry name" value="RIBONUCLEOSIDE-DIPHOSPHATE REDUCTASE LARGE CHAIN"/>
    <property type="match status" value="1"/>
</dbReference>
<sequence length="851" mass="96516">MYVVKRDGRQEAVHFDKITARLKKLSYGLSSEHCDPVLVSRKSVPGCTKASTSQLDELAAETAAALTANHPDYACLINWQQESLFQIFTRIPRNHFLRRKWTSVKDMYNHVSERSGLASPLIADDVYEIIMKNSVRLDSEIIYDRDFDYDYFGFKTLERSYLLKVEGKVVERHKHVNGVAVGIHKDDIDSAIKTYHLLSQRWFTHASPTFLMLGHQDLKYDNRYNYQLSSCFLICMKDDSIEGIYDTLKECAVISKSAGGIGVSVHNIRATGSYIRGTNGTSNGIVPMLRVFNDTARYVDQGGGKRKGLHISSSVLLYSLHLYCTFDSCLSVTRIGAFAVYLEPWHADIFEFLDLRKNHGKEEHRARDLFYGLWVPDLFMQRVQSDSHWSLFCPNESPGLADCWGEEFEALYTKYETEGKAKKVVQAQSLWFEILKSQIETGTPYMLYKDTCNRKSNQQNLGTIKSSNLCTEIIEYTSPTETAVCNLASIALPRYVREKGVPLESQPTKLVGSLGSKNRYFDFDKLAEVTELVTTNLNKIIDTNYYPVETAKRSNMRHRPIGIGVQGLADTFILLGMAFESPEAQQLNKDIFETIYHHALKASCELAQKEGPYETYNGSPVSKGIIQPDMWGVNPSDRWDWDALRSKITEHGIRNSLLIAPMPTASTSQILGNNECFEPYTSNIYSRRVLSGEFVVVNKHLLHDLTEMGLWSPNVKNRIIYEDGSVQKIPEVPEDLKVIYKTVWEIKQRILVDMAVDRGCFIDQSQSLNIHMDQPSFGKLTSLHFHAWTRGLKTGMYYLRSRAAADAIKFTVDTTMIKDDKAKAVADDENSKIAQMVCSLANRDECLACGS</sequence>
<dbReference type="InterPro" id="IPR005144">
    <property type="entry name" value="ATP-cone_dom"/>
</dbReference>
<dbReference type="Proteomes" id="UP000298416">
    <property type="component" value="Unassembled WGS sequence"/>
</dbReference>
<comment type="caution">
    <text evidence="11">The sequence shown here is derived from an EMBL/GenBank/DDBJ whole genome shotgun (WGS) entry which is preliminary data.</text>
</comment>
<comment type="similarity">
    <text evidence="1 9">Belongs to the ribonucleoside diphosphate reductase large chain family.</text>
</comment>
<dbReference type="Gene3D" id="3.20.70.20">
    <property type="match status" value="1"/>
</dbReference>
<accession>A0A8X8VY30</accession>
<organism evidence="11">
    <name type="scientific">Salvia splendens</name>
    <name type="common">Scarlet sage</name>
    <dbReference type="NCBI Taxonomy" id="180675"/>
    <lineage>
        <taxon>Eukaryota</taxon>
        <taxon>Viridiplantae</taxon>
        <taxon>Streptophyta</taxon>
        <taxon>Embryophyta</taxon>
        <taxon>Tracheophyta</taxon>
        <taxon>Spermatophyta</taxon>
        <taxon>Magnoliopsida</taxon>
        <taxon>eudicotyledons</taxon>
        <taxon>Gunneridae</taxon>
        <taxon>Pentapetalae</taxon>
        <taxon>asterids</taxon>
        <taxon>lamiids</taxon>
        <taxon>Lamiales</taxon>
        <taxon>Lamiaceae</taxon>
        <taxon>Nepetoideae</taxon>
        <taxon>Mentheae</taxon>
        <taxon>Salviinae</taxon>
        <taxon>Salvia</taxon>
        <taxon>Salvia subgen. Calosphace</taxon>
        <taxon>core Calosphace</taxon>
    </lineage>
</organism>
<dbReference type="PRINTS" id="PR01183">
    <property type="entry name" value="RIBORDTASEM1"/>
</dbReference>
<keyword evidence="4 8" id="KW-0547">Nucleotide-binding</keyword>
<evidence type="ECO:0000256" key="8">
    <source>
        <dbReference type="PROSITE-ProRule" id="PRU00492"/>
    </source>
</evidence>
<dbReference type="PANTHER" id="PTHR11573:SF6">
    <property type="entry name" value="RIBONUCLEOSIDE-DIPHOSPHATE REDUCTASE LARGE SUBUNIT"/>
    <property type="match status" value="1"/>
</dbReference>
<dbReference type="CDD" id="cd01679">
    <property type="entry name" value="RNR_I"/>
    <property type="match status" value="1"/>
</dbReference>
<evidence type="ECO:0000256" key="4">
    <source>
        <dbReference type="ARBA" id="ARBA00022741"/>
    </source>
</evidence>
<name>A0A8X8VY30_SALSN</name>
<keyword evidence="6 9" id="KW-0560">Oxidoreductase</keyword>
<dbReference type="InterPro" id="IPR013346">
    <property type="entry name" value="NrdE_NrdA_C"/>
</dbReference>
<evidence type="ECO:0000313" key="12">
    <source>
        <dbReference type="Proteomes" id="UP000298416"/>
    </source>
</evidence>
<evidence type="ECO:0000256" key="5">
    <source>
        <dbReference type="ARBA" id="ARBA00022840"/>
    </source>
</evidence>
<dbReference type="PROSITE" id="PS00089">
    <property type="entry name" value="RIBORED_LARGE"/>
    <property type="match status" value="1"/>
</dbReference>
<dbReference type="AlphaFoldDB" id="A0A8X8VY30"/>
<evidence type="ECO:0000256" key="1">
    <source>
        <dbReference type="ARBA" id="ARBA00010406"/>
    </source>
</evidence>
<dbReference type="Pfam" id="PF00317">
    <property type="entry name" value="Ribonuc_red_lgN"/>
    <property type="match status" value="1"/>
</dbReference>
<dbReference type="EMBL" id="PNBA02000081">
    <property type="protein sequence ID" value="KAG6384503.1"/>
    <property type="molecule type" value="Genomic_DNA"/>
</dbReference>
<dbReference type="EC" id="1.17.4.1" evidence="2 9"/>
<evidence type="ECO:0000256" key="2">
    <source>
        <dbReference type="ARBA" id="ARBA00012274"/>
    </source>
</evidence>
<keyword evidence="7 9" id="KW-0215">Deoxyribonucleotide synthesis</keyword>
<gene>
    <name evidence="11" type="ORF">SASPL_155679</name>
</gene>
<dbReference type="PROSITE" id="PS51161">
    <property type="entry name" value="ATP_CONE"/>
    <property type="match status" value="1"/>
</dbReference>
<keyword evidence="5 8" id="KW-0067">ATP-binding</keyword>
<proteinExistence type="inferred from homology"/>
<evidence type="ECO:0000256" key="3">
    <source>
        <dbReference type="ARBA" id="ARBA00022533"/>
    </source>
</evidence>
<dbReference type="GO" id="GO:0005971">
    <property type="term" value="C:ribonucleoside-diphosphate reductase complex"/>
    <property type="evidence" value="ECO:0007669"/>
    <property type="project" value="TreeGrafter"/>
</dbReference>